<dbReference type="PANTHER" id="PTHR30153">
    <property type="entry name" value="REPLICATIVE DNA HELICASE DNAB"/>
    <property type="match status" value="1"/>
</dbReference>
<comment type="caution">
    <text evidence="2">The sequence shown here is derived from an EMBL/GenBank/DDBJ whole genome shotgun (WGS) entry which is preliminary data.</text>
</comment>
<dbReference type="Proteomes" id="UP000290092">
    <property type="component" value="Unassembled WGS sequence"/>
</dbReference>
<dbReference type="GO" id="GO:0005524">
    <property type="term" value="F:ATP binding"/>
    <property type="evidence" value="ECO:0007669"/>
    <property type="project" value="InterPro"/>
</dbReference>
<feature type="domain" description="SF4 helicase" evidence="1">
    <location>
        <begin position="91"/>
        <end position="373"/>
    </location>
</feature>
<dbReference type="PANTHER" id="PTHR30153:SF2">
    <property type="entry name" value="REPLICATIVE DNA HELICASE"/>
    <property type="match status" value="1"/>
</dbReference>
<dbReference type="PROSITE" id="PS51199">
    <property type="entry name" value="SF4_HELICASE"/>
    <property type="match status" value="1"/>
</dbReference>
<keyword evidence="3" id="KW-1185">Reference proteome</keyword>
<evidence type="ECO:0000259" key="1">
    <source>
        <dbReference type="PROSITE" id="PS51199"/>
    </source>
</evidence>
<dbReference type="GO" id="GO:0005829">
    <property type="term" value="C:cytosol"/>
    <property type="evidence" value="ECO:0007669"/>
    <property type="project" value="TreeGrafter"/>
</dbReference>
<dbReference type="InterPro" id="IPR007694">
    <property type="entry name" value="DNA_helicase_DnaB-like_C"/>
</dbReference>
<dbReference type="Gene3D" id="3.40.50.300">
    <property type="entry name" value="P-loop containing nucleotide triphosphate hydrolases"/>
    <property type="match status" value="1"/>
</dbReference>
<dbReference type="GO" id="GO:0003678">
    <property type="term" value="F:DNA helicase activity"/>
    <property type="evidence" value="ECO:0007669"/>
    <property type="project" value="InterPro"/>
</dbReference>
<dbReference type="KEGG" id="amyt:AMYT_a0162"/>
<dbReference type="EMBL" id="NXID01000066">
    <property type="protein sequence ID" value="RXK12978.1"/>
    <property type="molecule type" value="Genomic_DNA"/>
</dbReference>
<dbReference type="RefSeq" id="WP_114843367.1">
    <property type="nucleotide sequence ID" value="NZ_CP031220.1"/>
</dbReference>
<dbReference type="AlphaFoldDB" id="A0AAX2AEA1"/>
<protein>
    <recommendedName>
        <fullName evidence="1">SF4 helicase domain-containing protein</fullName>
    </recommendedName>
</protein>
<organism evidence="2 3">
    <name type="scientific">Malaciobacter mytili LMG 24559</name>
    <dbReference type="NCBI Taxonomy" id="1032238"/>
    <lineage>
        <taxon>Bacteria</taxon>
        <taxon>Pseudomonadati</taxon>
        <taxon>Campylobacterota</taxon>
        <taxon>Epsilonproteobacteria</taxon>
        <taxon>Campylobacterales</taxon>
        <taxon>Arcobacteraceae</taxon>
        <taxon>Malaciobacter</taxon>
    </lineage>
</organism>
<proteinExistence type="predicted"/>
<evidence type="ECO:0000313" key="2">
    <source>
        <dbReference type="EMBL" id="RXK12978.1"/>
    </source>
</evidence>
<dbReference type="GO" id="GO:0006260">
    <property type="term" value="P:DNA replication"/>
    <property type="evidence" value="ECO:0007669"/>
    <property type="project" value="InterPro"/>
</dbReference>
<dbReference type="SUPFAM" id="SSF52540">
    <property type="entry name" value="P-loop containing nucleoside triphosphate hydrolases"/>
    <property type="match status" value="1"/>
</dbReference>
<name>A0AAX2AEA1_9BACT</name>
<evidence type="ECO:0000313" key="3">
    <source>
        <dbReference type="Proteomes" id="UP000290092"/>
    </source>
</evidence>
<sequence>MNINDITEIISMSDILYKRIFDLKSDFSKIIKEELCEYDNEVFFITNTSRLAKYIKLEKNYKVLIFSYSFFKDKNLDLKLNDKSEDKKNKDIFGREIIKTGFYDLDRRLLMFKGEFVIIASRPMIGKSNFIAQLCNNQIRIDLNIGVYNLEQSKETFYAKILSQNTSIPLNNIIKNDLDDIQIEILKSSFEDLNNRFLIDTANYNIKGLITKIKKDYIFNKFDVVYIDYLQLIKSTTSLELRYLELNQISRELKILAKELNILIIATSELNRNLESRYDKRPLLNDLRDSGTLEDDADKVIFLYRDDLYREKEEAKKEREAYEKGEKYKSTFISKPVEEVEIIIGKQRNGPIGTVKLDFYKQYTKFSDKLNSNETPIEIVFEAVGDANKETNIDIPMIL</sequence>
<dbReference type="InterPro" id="IPR027417">
    <property type="entry name" value="P-loop_NTPase"/>
</dbReference>
<accession>A0AAX2AEA1</accession>
<gene>
    <name evidence="2" type="ORF">CP985_13565</name>
</gene>
<dbReference type="Pfam" id="PF03796">
    <property type="entry name" value="DnaB_C"/>
    <property type="match status" value="1"/>
</dbReference>
<reference evidence="2 3" key="1">
    <citation type="submission" date="2017-09" db="EMBL/GenBank/DDBJ databases">
        <title>Genomics of the genus Arcobacter.</title>
        <authorList>
            <person name="Perez-Cataluna A."/>
            <person name="Figueras M.J."/>
            <person name="Salas-Masso N."/>
        </authorList>
    </citation>
    <scope>NUCLEOTIDE SEQUENCE [LARGE SCALE GENOMIC DNA]</scope>
    <source>
        <strain evidence="2 3">CECT 7386</strain>
    </source>
</reference>